<dbReference type="InterPro" id="IPR038213">
    <property type="entry name" value="IFI6/IFI27-like_sf"/>
</dbReference>
<dbReference type="Gene3D" id="6.10.110.10">
    <property type="match status" value="1"/>
</dbReference>
<evidence type="ECO:0000256" key="4">
    <source>
        <dbReference type="ARBA" id="ARBA00022989"/>
    </source>
</evidence>
<keyword evidence="3" id="KW-0812">Transmembrane</keyword>
<dbReference type="GO" id="GO:0016020">
    <property type="term" value="C:membrane"/>
    <property type="evidence" value="ECO:0007669"/>
    <property type="project" value="UniProtKB-SubCell"/>
</dbReference>
<evidence type="ECO:0000256" key="6">
    <source>
        <dbReference type="SAM" id="MobiDB-lite"/>
    </source>
</evidence>
<protein>
    <submittedName>
        <fullName evidence="7">Uncharacterized protein</fullName>
    </submittedName>
</protein>
<sequence>MAKYISLRSLLYWFHRQKSSHASTPLGQRPTSSLRTLDLNSDPPSMSSSTEPVSQATAMAKEALSPAIANPGLAACVLAGAAGVAVLAVPALATLPLLGLGGFGAAGVQAGSLAAGIQASIGNVAAGSWFAVAQSAAMGGSGIAAANAAVQAGAGVVAAGGALGGGILGWFNSDSKDGDSIEGNGDE</sequence>
<dbReference type="PANTHER" id="PTHR16932:SF18">
    <property type="entry name" value="INTERFERON, ALPHA-INDUCIBLE PROTEIN 27-LIKE 2"/>
    <property type="match status" value="1"/>
</dbReference>
<evidence type="ECO:0000256" key="1">
    <source>
        <dbReference type="ARBA" id="ARBA00004141"/>
    </source>
</evidence>
<evidence type="ECO:0000313" key="7">
    <source>
        <dbReference type="EMBL" id="RVX73826.1"/>
    </source>
</evidence>
<evidence type="ECO:0000313" key="8">
    <source>
        <dbReference type="Proteomes" id="UP000288859"/>
    </source>
</evidence>
<proteinExistence type="inferred from homology"/>
<organism evidence="7 8">
    <name type="scientific">Exophiala mesophila</name>
    <name type="common">Black yeast-like fungus</name>
    <dbReference type="NCBI Taxonomy" id="212818"/>
    <lineage>
        <taxon>Eukaryota</taxon>
        <taxon>Fungi</taxon>
        <taxon>Dikarya</taxon>
        <taxon>Ascomycota</taxon>
        <taxon>Pezizomycotina</taxon>
        <taxon>Eurotiomycetes</taxon>
        <taxon>Chaetothyriomycetidae</taxon>
        <taxon>Chaetothyriales</taxon>
        <taxon>Herpotrichiellaceae</taxon>
        <taxon>Exophiala</taxon>
    </lineage>
</organism>
<keyword evidence="4" id="KW-1133">Transmembrane helix</keyword>
<comment type="similarity">
    <text evidence="2">Belongs to the IFI6/IFI27 family.</text>
</comment>
<dbReference type="EMBL" id="NAJM01000006">
    <property type="protein sequence ID" value="RVX73826.1"/>
    <property type="molecule type" value="Genomic_DNA"/>
</dbReference>
<accession>A0A438NDR2</accession>
<comment type="caution">
    <text evidence="7">The sequence shown here is derived from an EMBL/GenBank/DDBJ whole genome shotgun (WGS) entry which is preliminary data.</text>
</comment>
<evidence type="ECO:0000256" key="5">
    <source>
        <dbReference type="ARBA" id="ARBA00023136"/>
    </source>
</evidence>
<evidence type="ECO:0000256" key="2">
    <source>
        <dbReference type="ARBA" id="ARBA00007262"/>
    </source>
</evidence>
<name>A0A438NDR2_EXOME</name>
<feature type="region of interest" description="Disordered" evidence="6">
    <location>
        <begin position="21"/>
        <end position="54"/>
    </location>
</feature>
<evidence type="ECO:0000256" key="3">
    <source>
        <dbReference type="ARBA" id="ARBA00022692"/>
    </source>
</evidence>
<comment type="subcellular location">
    <subcellularLocation>
        <location evidence="1">Membrane</location>
        <topology evidence="1">Multi-pass membrane protein</topology>
    </subcellularLocation>
</comment>
<reference evidence="7 8" key="1">
    <citation type="submission" date="2017-03" db="EMBL/GenBank/DDBJ databases">
        <title>Genomes of endolithic fungi from Antarctica.</title>
        <authorList>
            <person name="Coleine C."/>
            <person name="Masonjones S."/>
            <person name="Stajich J.E."/>
        </authorList>
    </citation>
    <scope>NUCLEOTIDE SEQUENCE [LARGE SCALE GENOMIC DNA]</scope>
    <source>
        <strain evidence="7 8">CCFEE 6314</strain>
    </source>
</reference>
<gene>
    <name evidence="7" type="ORF">B0A52_02716</name>
</gene>
<keyword evidence="5" id="KW-0472">Membrane</keyword>
<dbReference type="AlphaFoldDB" id="A0A438NDR2"/>
<dbReference type="Proteomes" id="UP000288859">
    <property type="component" value="Unassembled WGS sequence"/>
</dbReference>
<dbReference type="PANTHER" id="PTHR16932">
    <property type="entry name" value="INTERFERON ALPHA-INDUCIBLE PROTEIN 27"/>
    <property type="match status" value="1"/>
</dbReference>
<dbReference type="InterPro" id="IPR009311">
    <property type="entry name" value="IFI6/IFI27-like"/>
</dbReference>